<evidence type="ECO:0000313" key="2">
    <source>
        <dbReference type="EMBL" id="TFW42847.1"/>
    </source>
</evidence>
<comment type="caution">
    <text evidence="2">The sequence shown here is derived from an EMBL/GenBank/DDBJ whole genome shotgun (WGS) entry which is preliminary data.</text>
</comment>
<protein>
    <submittedName>
        <fullName evidence="2">Uncharacterized protein</fullName>
    </submittedName>
</protein>
<dbReference type="AlphaFoldDB" id="A0A4Y9TIV7"/>
<evidence type="ECO:0000256" key="1">
    <source>
        <dbReference type="SAM" id="MobiDB-lite"/>
    </source>
</evidence>
<accession>A0A4Y9TIV7</accession>
<evidence type="ECO:0000313" key="3">
    <source>
        <dbReference type="Proteomes" id="UP000297322"/>
    </source>
</evidence>
<name>A0A4Y9TIV7_PSEFL</name>
<proteinExistence type="predicted"/>
<organism evidence="2 3">
    <name type="scientific">Pseudomonas fluorescens</name>
    <dbReference type="NCBI Taxonomy" id="294"/>
    <lineage>
        <taxon>Bacteria</taxon>
        <taxon>Pseudomonadati</taxon>
        <taxon>Pseudomonadota</taxon>
        <taxon>Gammaproteobacteria</taxon>
        <taxon>Pseudomonadales</taxon>
        <taxon>Pseudomonadaceae</taxon>
        <taxon>Pseudomonas</taxon>
    </lineage>
</organism>
<feature type="region of interest" description="Disordered" evidence="1">
    <location>
        <begin position="71"/>
        <end position="90"/>
    </location>
</feature>
<reference evidence="2 3" key="1">
    <citation type="submission" date="2019-03" db="EMBL/GenBank/DDBJ databases">
        <title>Biocontrol and xenobiotic degradation properties of endophytic Pseudomonas fluorescens strain BRZ63.</title>
        <authorList>
            <person name="Chlebek D.A."/>
            <person name="Pinski A."/>
            <person name="Zur J.P."/>
            <person name="Michalska J."/>
            <person name="Hupert-Kocurek K.T."/>
        </authorList>
    </citation>
    <scope>NUCLEOTIDE SEQUENCE [LARGE SCALE GENOMIC DNA]</scope>
    <source>
        <strain evidence="2 3">BRZ63</strain>
    </source>
</reference>
<dbReference type="EMBL" id="SPVI01000007">
    <property type="protein sequence ID" value="TFW42847.1"/>
    <property type="molecule type" value="Genomic_DNA"/>
</dbReference>
<dbReference type="Proteomes" id="UP000297322">
    <property type="component" value="Unassembled WGS sequence"/>
</dbReference>
<gene>
    <name evidence="2" type="ORF">E4T65_13835</name>
</gene>
<dbReference type="RefSeq" id="WP_116078341.1">
    <property type="nucleotide sequence ID" value="NZ_SPVI01000007.1"/>
</dbReference>
<sequence>MDIAAIGKMLRMARGHERLGQDAAQGTVQRQEKIDPDVLKKLMEMLSDGAQGGGGADGQVDQERISKMMSGRQGMEALMPDSDNGRQIVS</sequence>